<comment type="similarity">
    <text evidence="1">In the N-terminal section; belongs to the LXG family.</text>
</comment>
<dbReference type="EMBL" id="JAGTPW010000001">
    <property type="protein sequence ID" value="MBR8643818.1"/>
    <property type="molecule type" value="Genomic_DNA"/>
</dbReference>
<comment type="caution">
    <text evidence="3">The sequence shown here is derived from an EMBL/GenBank/DDBJ whole genome shotgun (WGS) entry which is preliminary data.</text>
</comment>
<dbReference type="InterPro" id="IPR006829">
    <property type="entry name" value="LXG_dom"/>
</dbReference>
<evidence type="ECO:0000313" key="3">
    <source>
        <dbReference type="EMBL" id="MBR8643818.1"/>
    </source>
</evidence>
<dbReference type="Proteomes" id="UP000680045">
    <property type="component" value="Unassembled WGS sequence"/>
</dbReference>
<dbReference type="Pfam" id="PF04740">
    <property type="entry name" value="LXG"/>
    <property type="match status" value="1"/>
</dbReference>
<feature type="domain" description="LXG" evidence="2">
    <location>
        <begin position="1"/>
        <end position="73"/>
    </location>
</feature>
<dbReference type="AlphaFoldDB" id="A0A941J1V0"/>
<protein>
    <recommendedName>
        <fullName evidence="2">LXG domain-containing protein</fullName>
    </recommendedName>
</protein>
<evidence type="ECO:0000256" key="1">
    <source>
        <dbReference type="ARBA" id="ARBA00034117"/>
    </source>
</evidence>
<gene>
    <name evidence="3" type="ORF">KEH51_00785</name>
</gene>
<organism evidence="3 4">
    <name type="scientific">Peribacillus frigoritolerans</name>
    <dbReference type="NCBI Taxonomy" id="450367"/>
    <lineage>
        <taxon>Bacteria</taxon>
        <taxon>Bacillati</taxon>
        <taxon>Bacillota</taxon>
        <taxon>Bacilli</taxon>
        <taxon>Bacillales</taxon>
        <taxon>Bacillaceae</taxon>
        <taxon>Peribacillus</taxon>
    </lineage>
</organism>
<evidence type="ECO:0000313" key="4">
    <source>
        <dbReference type="Proteomes" id="UP000680045"/>
    </source>
</evidence>
<evidence type="ECO:0000259" key="2">
    <source>
        <dbReference type="Pfam" id="PF04740"/>
    </source>
</evidence>
<sequence length="94" mass="10678">MAGIDDIIQLEPFSDDAFFENIEKADKKRTETIDKVNEIDYKWTTEYAKSEEDQAAVAALMEQLKVSSTRGGVVSLSILMQQPIKIVKPIKTWK</sequence>
<proteinExistence type="inferred from homology"/>
<accession>A0A941J1V0</accession>
<name>A0A941J1V0_9BACI</name>
<reference evidence="3" key="1">
    <citation type="submission" date="2021-04" db="EMBL/GenBank/DDBJ databases">
        <title>Whole genome sequencing of Enterococci isolates from hospitalized patients.</title>
        <authorList>
            <person name="Ogoti B.M."/>
            <person name="Onyambu F.G."/>
        </authorList>
    </citation>
    <scope>NUCLEOTIDE SEQUENCE</scope>
    <source>
        <strain evidence="3">242</strain>
    </source>
</reference>